<comment type="caution">
    <text evidence="5">The sequence shown here is derived from an EMBL/GenBank/DDBJ whole genome shotgun (WGS) entry which is preliminary data.</text>
</comment>
<keyword evidence="2" id="KW-0963">Cytoplasm</keyword>
<evidence type="ECO:0000256" key="3">
    <source>
        <dbReference type="SAM" id="MobiDB-lite"/>
    </source>
</evidence>
<protein>
    <recommendedName>
        <fullName evidence="4">PXA domain-containing protein</fullName>
    </recommendedName>
</protein>
<dbReference type="Proteomes" id="UP001320420">
    <property type="component" value="Unassembled WGS sequence"/>
</dbReference>
<dbReference type="PANTHER" id="PTHR22999:SF23">
    <property type="entry name" value="SORTING NEXIN-16"/>
    <property type="match status" value="1"/>
</dbReference>
<gene>
    <name evidence="5" type="ORF">SLS62_006441</name>
</gene>
<dbReference type="GO" id="GO:0035091">
    <property type="term" value="F:phosphatidylinositol binding"/>
    <property type="evidence" value="ECO:0007669"/>
    <property type="project" value="TreeGrafter"/>
</dbReference>
<evidence type="ECO:0000256" key="2">
    <source>
        <dbReference type="ARBA" id="ARBA00022490"/>
    </source>
</evidence>
<dbReference type="GO" id="GO:0045022">
    <property type="term" value="P:early endosome to late endosome transport"/>
    <property type="evidence" value="ECO:0007669"/>
    <property type="project" value="TreeGrafter"/>
</dbReference>
<evidence type="ECO:0000313" key="5">
    <source>
        <dbReference type="EMBL" id="KAK7751615.1"/>
    </source>
</evidence>
<feature type="domain" description="PXA" evidence="4">
    <location>
        <begin position="116"/>
        <end position="271"/>
    </location>
</feature>
<evidence type="ECO:0000259" key="4">
    <source>
        <dbReference type="PROSITE" id="PS51207"/>
    </source>
</evidence>
<dbReference type="Pfam" id="PF02194">
    <property type="entry name" value="PXA"/>
    <property type="match status" value="2"/>
</dbReference>
<dbReference type="PROSITE" id="PS51207">
    <property type="entry name" value="PXA"/>
    <property type="match status" value="1"/>
</dbReference>
<organism evidence="5 6">
    <name type="scientific">Diatrype stigma</name>
    <dbReference type="NCBI Taxonomy" id="117547"/>
    <lineage>
        <taxon>Eukaryota</taxon>
        <taxon>Fungi</taxon>
        <taxon>Dikarya</taxon>
        <taxon>Ascomycota</taxon>
        <taxon>Pezizomycotina</taxon>
        <taxon>Sordariomycetes</taxon>
        <taxon>Xylariomycetidae</taxon>
        <taxon>Xylariales</taxon>
        <taxon>Diatrypaceae</taxon>
        <taxon>Diatrype</taxon>
    </lineage>
</organism>
<feature type="compositionally biased region" description="Low complexity" evidence="3">
    <location>
        <begin position="62"/>
        <end position="71"/>
    </location>
</feature>
<accession>A0AAN9USR7</accession>
<dbReference type="GO" id="GO:0005769">
    <property type="term" value="C:early endosome"/>
    <property type="evidence" value="ECO:0007669"/>
    <property type="project" value="TreeGrafter"/>
</dbReference>
<dbReference type="InterPro" id="IPR051837">
    <property type="entry name" value="SortingNexin/PXDomain-PKLike"/>
</dbReference>
<proteinExistence type="predicted"/>
<dbReference type="GO" id="GO:0005770">
    <property type="term" value="C:late endosome"/>
    <property type="evidence" value="ECO:0007669"/>
    <property type="project" value="TreeGrafter"/>
</dbReference>
<dbReference type="EMBL" id="JAKJXP020000047">
    <property type="protein sequence ID" value="KAK7751615.1"/>
    <property type="molecule type" value="Genomic_DNA"/>
</dbReference>
<keyword evidence="6" id="KW-1185">Reference proteome</keyword>
<comment type="subcellular location">
    <subcellularLocation>
        <location evidence="1">Cytoplasm</location>
    </subcellularLocation>
</comment>
<dbReference type="PANTHER" id="PTHR22999">
    <property type="entry name" value="PX SERINE/THREONINE KINASE PXK"/>
    <property type="match status" value="1"/>
</dbReference>
<dbReference type="AlphaFoldDB" id="A0AAN9USR7"/>
<name>A0AAN9USR7_9PEZI</name>
<dbReference type="InterPro" id="IPR003114">
    <property type="entry name" value="Phox_assoc"/>
</dbReference>
<feature type="region of interest" description="Disordered" evidence="3">
    <location>
        <begin position="1"/>
        <end position="71"/>
    </location>
</feature>
<feature type="compositionally biased region" description="Pro residues" evidence="3">
    <location>
        <begin position="47"/>
        <end position="61"/>
    </location>
</feature>
<reference evidence="5 6" key="1">
    <citation type="submission" date="2024-02" db="EMBL/GenBank/DDBJ databases">
        <title>De novo assembly and annotation of 12 fungi associated with fruit tree decline syndrome in Ontario, Canada.</title>
        <authorList>
            <person name="Sulman M."/>
            <person name="Ellouze W."/>
            <person name="Ilyukhin E."/>
        </authorList>
    </citation>
    <scope>NUCLEOTIDE SEQUENCE [LARGE SCALE GENOMIC DNA]</scope>
    <source>
        <strain evidence="5 6">M11/M66-122</strain>
    </source>
</reference>
<sequence>MKAPASPTLGVSSTSGPKLGSGLASGLEPGSSAGSLVGMDPSASKPTPIPIPLPTPTPTPQPQRRAARPGPVDFLSDRATAALIRRTLCVQQHAPGDRGRNTPTPIQDLLPPLTSRNDVDLQLYALISIVLREFVQAWYSKITPDETFVAEIVQIIAHCTRALEQRLRKVDLESLLFDELPELLDTHVRVPKPDDPRNVQAQAENERAYRQLLVQGVLAVLLPTEDLENTCLTALVGEILSELVIGNLLANKVSEPWLIWEGLIILTRLVHKRAVPDDSSLDTPRTDPLSNPNRIQQASSRRTWSIHQVFWSLVHWGFVAVHLIRLFVSAVILSRSLPPRSSVSPRHVDSIGLGYTEKSYDPPINVETRPKPVKAPIADFTIWSCLANLLEMDVRMPWLTGALSMGQWAAMRGPGKIAGFNGSLDR</sequence>
<evidence type="ECO:0000313" key="6">
    <source>
        <dbReference type="Proteomes" id="UP001320420"/>
    </source>
</evidence>
<evidence type="ECO:0000256" key="1">
    <source>
        <dbReference type="ARBA" id="ARBA00004496"/>
    </source>
</evidence>
<dbReference type="SMART" id="SM00313">
    <property type="entry name" value="PXA"/>
    <property type="match status" value="1"/>
</dbReference>